<dbReference type="FunFam" id="3.20.20.10:FF:000007">
    <property type="entry name" value="Pyridoxal phosphate homeostasis protein"/>
    <property type="match status" value="1"/>
</dbReference>
<feature type="domain" description="Alanine racemase N-terminal" evidence="5">
    <location>
        <begin position="20"/>
        <end position="235"/>
    </location>
</feature>
<dbReference type="PIRSF" id="PIRSF004848">
    <property type="entry name" value="YBL036c_PLPDEIII"/>
    <property type="match status" value="1"/>
</dbReference>
<evidence type="ECO:0000313" key="6">
    <source>
        <dbReference type="EMBL" id="ODQ64215.1"/>
    </source>
</evidence>
<dbReference type="PROSITE" id="PS01211">
    <property type="entry name" value="UPF0001"/>
    <property type="match status" value="1"/>
</dbReference>
<evidence type="ECO:0000256" key="4">
    <source>
        <dbReference type="RuleBase" id="RU004514"/>
    </source>
</evidence>
<reference evidence="6 7" key="1">
    <citation type="journal article" date="2016" name="Proc. Natl. Acad. Sci. U.S.A.">
        <title>Comparative genomics of biotechnologically important yeasts.</title>
        <authorList>
            <person name="Riley R."/>
            <person name="Haridas S."/>
            <person name="Wolfe K.H."/>
            <person name="Lopes M.R."/>
            <person name="Hittinger C.T."/>
            <person name="Goeker M."/>
            <person name="Salamov A.A."/>
            <person name="Wisecaver J.H."/>
            <person name="Long T.M."/>
            <person name="Calvey C.H."/>
            <person name="Aerts A.L."/>
            <person name="Barry K.W."/>
            <person name="Choi C."/>
            <person name="Clum A."/>
            <person name="Coughlan A.Y."/>
            <person name="Deshpande S."/>
            <person name="Douglass A.P."/>
            <person name="Hanson S.J."/>
            <person name="Klenk H.-P."/>
            <person name="LaButti K.M."/>
            <person name="Lapidus A."/>
            <person name="Lindquist E.A."/>
            <person name="Lipzen A.M."/>
            <person name="Meier-Kolthoff J.P."/>
            <person name="Ohm R.A."/>
            <person name="Otillar R.P."/>
            <person name="Pangilinan J.L."/>
            <person name="Peng Y."/>
            <person name="Rokas A."/>
            <person name="Rosa C.A."/>
            <person name="Scheuner C."/>
            <person name="Sibirny A.A."/>
            <person name="Slot J.C."/>
            <person name="Stielow J.B."/>
            <person name="Sun H."/>
            <person name="Kurtzman C.P."/>
            <person name="Blackwell M."/>
            <person name="Grigoriev I.V."/>
            <person name="Jeffries T.W."/>
        </authorList>
    </citation>
    <scope>NUCLEOTIDE SEQUENCE [LARGE SCALE GENOMIC DNA]</scope>
    <source>
        <strain evidence="6 7">DSM 6958</strain>
    </source>
</reference>
<evidence type="ECO:0000256" key="3">
    <source>
        <dbReference type="PIRSR" id="PIRSR004848-1"/>
    </source>
</evidence>
<gene>
    <name evidence="6" type="ORF">NADFUDRAFT_47478</name>
</gene>
<evidence type="ECO:0000256" key="1">
    <source>
        <dbReference type="ARBA" id="ARBA00022898"/>
    </source>
</evidence>
<dbReference type="Pfam" id="PF01168">
    <property type="entry name" value="Ala_racemase_N"/>
    <property type="match status" value="1"/>
</dbReference>
<dbReference type="CDD" id="cd06822">
    <property type="entry name" value="PLPDE_III_YBL036c_euk"/>
    <property type="match status" value="1"/>
</dbReference>
<dbReference type="InterPro" id="IPR011078">
    <property type="entry name" value="PyrdxlP_homeostasis"/>
</dbReference>
<keyword evidence="7" id="KW-1185">Reference proteome</keyword>
<accession>A0A1E3PFN8</accession>
<dbReference type="NCBIfam" id="TIGR00044">
    <property type="entry name" value="YggS family pyridoxal phosphate-dependent enzyme"/>
    <property type="match status" value="1"/>
</dbReference>
<dbReference type="EMBL" id="KV454412">
    <property type="protein sequence ID" value="ODQ64215.1"/>
    <property type="molecule type" value="Genomic_DNA"/>
</dbReference>
<dbReference type="InterPro" id="IPR001608">
    <property type="entry name" value="Ala_racemase_N"/>
</dbReference>
<proteinExistence type="inferred from homology"/>
<evidence type="ECO:0000259" key="5">
    <source>
        <dbReference type="Pfam" id="PF01168"/>
    </source>
</evidence>
<dbReference type="Proteomes" id="UP000095009">
    <property type="component" value="Unassembled WGS sequence"/>
</dbReference>
<dbReference type="InterPro" id="IPR029066">
    <property type="entry name" value="PLP-binding_barrel"/>
</dbReference>
<dbReference type="OrthoDB" id="10264196at2759"/>
<organism evidence="6 7">
    <name type="scientific">Nadsonia fulvescens var. elongata DSM 6958</name>
    <dbReference type="NCBI Taxonomy" id="857566"/>
    <lineage>
        <taxon>Eukaryota</taxon>
        <taxon>Fungi</taxon>
        <taxon>Dikarya</taxon>
        <taxon>Ascomycota</taxon>
        <taxon>Saccharomycotina</taxon>
        <taxon>Dipodascomycetes</taxon>
        <taxon>Dipodascales</taxon>
        <taxon>Dipodascales incertae sedis</taxon>
        <taxon>Nadsonia</taxon>
    </lineage>
</organism>
<dbReference type="Gene3D" id="3.20.20.10">
    <property type="entry name" value="Alanine racemase"/>
    <property type="match status" value="1"/>
</dbReference>
<feature type="modified residue" description="N6-(pyridoxal phosphate)lysine" evidence="2 3">
    <location>
        <position position="42"/>
    </location>
</feature>
<dbReference type="SUPFAM" id="SSF51419">
    <property type="entry name" value="PLP-binding barrel"/>
    <property type="match status" value="1"/>
</dbReference>
<dbReference type="AlphaFoldDB" id="A0A1E3PFN8"/>
<sequence>MSTSLTSTPERAASLIERINSVKSNIQELGAASRTRLVAVSKFKQASDIQTLYDQGQRHFGENYMQELTEKANLLPKDICWHFIGGLQSNKCKDLAAIENIWAVETIDSEKKAKKLDVARAGKSKINVFIQVNTSGEDQKSGLNPGAETVKLAKFIELECPNLTLAGLMTIGSLKNSASNEENQDFKKLTEAKSLVESELGLSELELSIGMSSDYKEAIRQGSTNIRVGSYIFGAR</sequence>
<evidence type="ECO:0000256" key="2">
    <source>
        <dbReference type="HAMAP-Rule" id="MF_03225"/>
    </source>
</evidence>
<evidence type="ECO:0000313" key="7">
    <source>
        <dbReference type="Proteomes" id="UP000095009"/>
    </source>
</evidence>
<name>A0A1E3PFN8_9ASCO</name>
<dbReference type="PANTHER" id="PTHR10146">
    <property type="entry name" value="PROLINE SYNTHETASE CO-TRANSCRIBED BACTERIAL HOMOLOG PROTEIN"/>
    <property type="match status" value="1"/>
</dbReference>
<dbReference type="GO" id="GO:0030170">
    <property type="term" value="F:pyridoxal phosphate binding"/>
    <property type="evidence" value="ECO:0007669"/>
    <property type="project" value="UniProtKB-UniRule"/>
</dbReference>
<dbReference type="HAMAP" id="MF_02087">
    <property type="entry name" value="PLP_homeostasis"/>
    <property type="match status" value="1"/>
</dbReference>
<comment type="cofactor">
    <cofactor evidence="3">
        <name>pyridoxal 5'-phosphate</name>
        <dbReference type="ChEBI" id="CHEBI:597326"/>
    </cofactor>
</comment>
<dbReference type="STRING" id="857566.A0A1E3PFN8"/>
<keyword evidence="1 2" id="KW-0663">Pyridoxal phosphate</keyword>
<comment type="similarity">
    <text evidence="2 4">Belongs to the pyridoxal phosphate-binding protein YggS/PROSC family.</text>
</comment>
<dbReference type="PANTHER" id="PTHR10146:SF14">
    <property type="entry name" value="PYRIDOXAL PHOSPHATE HOMEOSTASIS PROTEIN"/>
    <property type="match status" value="1"/>
</dbReference>
<comment type="function">
    <text evidence="2">Pyridoxal 5'-phosphate (PLP)-binding protein, which may be involved in intracellular homeostatic regulation of pyridoxal 5'-phosphate (PLP), the active form of vitamin B6.</text>
</comment>
<protein>
    <recommendedName>
        <fullName evidence="2">Pyridoxal phosphate homeostasis protein</fullName>
        <shortName evidence="2">PLP homeostasis protein</shortName>
    </recommendedName>
</protein>